<protein>
    <submittedName>
        <fullName evidence="2">Cell division protein FtsQ</fullName>
    </submittedName>
</protein>
<keyword evidence="1" id="KW-0472">Membrane</keyword>
<comment type="caution">
    <text evidence="2">The sequence shown here is derived from an EMBL/GenBank/DDBJ whole genome shotgun (WGS) entry which is preliminary data.</text>
</comment>
<name>A0A8J7K3W9_9FLAO</name>
<keyword evidence="1" id="KW-1133">Transmembrane helix</keyword>
<dbReference type="GO" id="GO:0051301">
    <property type="term" value="P:cell division"/>
    <property type="evidence" value="ECO:0007669"/>
    <property type="project" value="UniProtKB-KW"/>
</dbReference>
<dbReference type="AlphaFoldDB" id="A0A8J7K3W9"/>
<keyword evidence="2" id="KW-0132">Cell division</keyword>
<evidence type="ECO:0000256" key="1">
    <source>
        <dbReference type="SAM" id="Phobius"/>
    </source>
</evidence>
<accession>A0A8J7K3W9</accession>
<keyword evidence="3" id="KW-1185">Reference proteome</keyword>
<evidence type="ECO:0000313" key="2">
    <source>
        <dbReference type="EMBL" id="MBF0596689.1"/>
    </source>
</evidence>
<evidence type="ECO:0000313" key="3">
    <source>
        <dbReference type="Proteomes" id="UP000608754"/>
    </source>
</evidence>
<sequence length="245" mass="28252">MKRKEIILMILGFIVLAFLVSFSIIQNATRPVKEVDVKFHASNSNYFLNDSIIKEIASKEDKDIMSLTLNELDIKKIEDKVAKSPYVDSVQVSKDVKGIIHFDIKTSIPIVRVNTPKGEFYLSEKGYKMPLSKLNSALVLLVSGDVQENEYEDLSKFVQTLQNDELFKNHIIGIEKIGKRSYNLIVNRGNFYIEFGTLNNFEKKLHNLKLFYDQYINFVGTDQYEKLSLKFVNQVVATKRTIHDE</sequence>
<organism evidence="2 3">
    <name type="scientific">Faecalibacter rhinopitheci</name>
    <dbReference type="NCBI Taxonomy" id="2779678"/>
    <lineage>
        <taxon>Bacteria</taxon>
        <taxon>Pseudomonadati</taxon>
        <taxon>Bacteroidota</taxon>
        <taxon>Flavobacteriia</taxon>
        <taxon>Flavobacteriales</taxon>
        <taxon>Weeksellaceae</taxon>
        <taxon>Faecalibacter</taxon>
    </lineage>
</organism>
<keyword evidence="1" id="KW-0812">Transmembrane</keyword>
<gene>
    <name evidence="2" type="ORF">IM532_04385</name>
</gene>
<dbReference type="Proteomes" id="UP000608754">
    <property type="component" value="Unassembled WGS sequence"/>
</dbReference>
<proteinExistence type="predicted"/>
<feature type="transmembrane region" description="Helical" evidence="1">
    <location>
        <begin position="7"/>
        <end position="25"/>
    </location>
</feature>
<reference evidence="2" key="1">
    <citation type="submission" date="2020-10" db="EMBL/GenBank/DDBJ databases">
        <authorList>
            <person name="Lu T."/>
            <person name="Wang Q."/>
            <person name="Han X."/>
        </authorList>
    </citation>
    <scope>NUCLEOTIDE SEQUENCE</scope>
    <source>
        <strain evidence="2">WQ 117</strain>
    </source>
</reference>
<keyword evidence="2" id="KW-0131">Cell cycle</keyword>
<dbReference type="EMBL" id="JADGIK010000002">
    <property type="protein sequence ID" value="MBF0596689.1"/>
    <property type="molecule type" value="Genomic_DNA"/>
</dbReference>